<feature type="domain" description="Methylated-DNA-[protein]-cysteine S-methyltransferase DNA binding" evidence="2">
    <location>
        <begin position="6"/>
        <end position="87"/>
    </location>
</feature>
<dbReference type="CDD" id="cd06445">
    <property type="entry name" value="ATase"/>
    <property type="match status" value="1"/>
</dbReference>
<protein>
    <submittedName>
        <fullName evidence="3">Methylated-DNA--protein-cysteine methyltransferase-related protein</fullName>
    </submittedName>
</protein>
<evidence type="ECO:0000259" key="2">
    <source>
        <dbReference type="Pfam" id="PF01035"/>
    </source>
</evidence>
<dbReference type="GO" id="GO:0008168">
    <property type="term" value="F:methyltransferase activity"/>
    <property type="evidence" value="ECO:0007669"/>
    <property type="project" value="UniProtKB-KW"/>
</dbReference>
<dbReference type="RefSeq" id="WP_036312458.1">
    <property type="nucleotide sequence ID" value="NZ_JRQD01000002.1"/>
</dbReference>
<dbReference type="EMBL" id="JRQD01000002">
    <property type="protein sequence ID" value="KGM07284.1"/>
    <property type="molecule type" value="Genomic_DNA"/>
</dbReference>
<evidence type="ECO:0000313" key="3">
    <source>
        <dbReference type="EMBL" id="KGM07284.1"/>
    </source>
</evidence>
<sequence length="108" mass="11975">MVAVELKQMIWQIVALIPEGKVATYGQLAKLCGYPGYARYVGQTLKQLPEDTLLPWHRVINAKGKIAFPVDTQAYQSQAMRLQDEGVKVIAGSISLKQFAWDGIVSEP</sequence>
<keyword evidence="3" id="KW-0489">Methyltransferase</keyword>
<dbReference type="Pfam" id="PF01035">
    <property type="entry name" value="DNA_binding_1"/>
    <property type="match status" value="1"/>
</dbReference>
<dbReference type="NCBIfam" id="TIGR00589">
    <property type="entry name" value="ogt"/>
    <property type="match status" value="1"/>
</dbReference>
<name>A0A0A0BJM5_9GAMM</name>
<dbReference type="InterPro" id="IPR014048">
    <property type="entry name" value="MethylDNA_cys_MeTrfase_DNA-bd"/>
</dbReference>
<reference evidence="3 4" key="1">
    <citation type="submission" date="2014-09" db="EMBL/GenBank/DDBJ databases">
        <authorList>
            <person name="Grob C."/>
            <person name="Taubert M."/>
            <person name="Howat A.M."/>
            <person name="Burns O.J."/>
            <person name="Dixon J.L."/>
            <person name="Chen Y."/>
            <person name="Murrell J.C."/>
        </authorList>
    </citation>
    <scope>NUCLEOTIDE SEQUENCE [LARGE SCALE GENOMIC DNA]</scope>
    <source>
        <strain evidence="3">L4</strain>
    </source>
</reference>
<evidence type="ECO:0000313" key="4">
    <source>
        <dbReference type="Proteomes" id="UP000029999"/>
    </source>
</evidence>
<dbReference type="PANTHER" id="PTHR42942:SF1">
    <property type="entry name" value="ALKYLTRANSFERASE-LIKE PROTEIN 1"/>
    <property type="match status" value="1"/>
</dbReference>
<accession>A0A0A0BJM5</accession>
<dbReference type="GO" id="GO:0006281">
    <property type="term" value="P:DNA repair"/>
    <property type="evidence" value="ECO:0007669"/>
    <property type="project" value="InterPro"/>
</dbReference>
<dbReference type="PANTHER" id="PTHR42942">
    <property type="entry name" value="6-O-METHYLGUANINE DNA METHYLTRANSFERASE"/>
    <property type="match status" value="1"/>
</dbReference>
<dbReference type="InterPro" id="IPR036217">
    <property type="entry name" value="MethylDNA_cys_MeTrfase_DNAb"/>
</dbReference>
<gene>
    <name evidence="3" type="ORF">LP43_0894</name>
</gene>
<dbReference type="GO" id="GO:0032259">
    <property type="term" value="P:methylation"/>
    <property type="evidence" value="ECO:0007669"/>
    <property type="project" value="UniProtKB-KW"/>
</dbReference>
<organism evidence="3 4">
    <name type="scientific">Methylophaga thiooxydans</name>
    <dbReference type="NCBI Taxonomy" id="392484"/>
    <lineage>
        <taxon>Bacteria</taxon>
        <taxon>Pseudomonadati</taxon>
        <taxon>Pseudomonadota</taxon>
        <taxon>Gammaproteobacteria</taxon>
        <taxon>Thiotrichales</taxon>
        <taxon>Piscirickettsiaceae</taxon>
        <taxon>Methylophaga</taxon>
    </lineage>
</organism>
<dbReference type="AlphaFoldDB" id="A0A0A0BJM5"/>
<keyword evidence="3" id="KW-0808">Transferase</keyword>
<evidence type="ECO:0000256" key="1">
    <source>
        <dbReference type="ARBA" id="ARBA00022763"/>
    </source>
</evidence>
<dbReference type="Proteomes" id="UP000029999">
    <property type="component" value="Unassembled WGS sequence"/>
</dbReference>
<dbReference type="STRING" id="392484.LP43_0894"/>
<keyword evidence="1" id="KW-0227">DNA damage</keyword>
<proteinExistence type="predicted"/>
<dbReference type="Gene3D" id="1.10.10.10">
    <property type="entry name" value="Winged helix-like DNA-binding domain superfamily/Winged helix DNA-binding domain"/>
    <property type="match status" value="1"/>
</dbReference>
<comment type="caution">
    <text evidence="3">The sequence shown here is derived from an EMBL/GenBank/DDBJ whole genome shotgun (WGS) entry which is preliminary data.</text>
</comment>
<dbReference type="InterPro" id="IPR052520">
    <property type="entry name" value="ATL_DNA_repair"/>
</dbReference>
<dbReference type="InterPro" id="IPR036388">
    <property type="entry name" value="WH-like_DNA-bd_sf"/>
</dbReference>
<dbReference type="SUPFAM" id="SSF46767">
    <property type="entry name" value="Methylated DNA-protein cysteine methyltransferase, C-terminal domain"/>
    <property type="match status" value="1"/>
</dbReference>